<organism evidence="9">
    <name type="scientific">Chlorella variabilis</name>
    <name type="common">Green alga</name>
    <dbReference type="NCBI Taxonomy" id="554065"/>
    <lineage>
        <taxon>Eukaryota</taxon>
        <taxon>Viridiplantae</taxon>
        <taxon>Chlorophyta</taxon>
        <taxon>core chlorophytes</taxon>
        <taxon>Trebouxiophyceae</taxon>
        <taxon>Chlorellales</taxon>
        <taxon>Chlorellaceae</taxon>
        <taxon>Chlorella clade</taxon>
        <taxon>Chlorella</taxon>
    </lineage>
</organism>
<evidence type="ECO:0000256" key="6">
    <source>
        <dbReference type="ARBA" id="ARBA00023065"/>
    </source>
</evidence>
<dbReference type="AlphaFoldDB" id="E1ZKK5"/>
<dbReference type="Pfam" id="PF25539">
    <property type="entry name" value="Bestrophin_2"/>
    <property type="match status" value="1"/>
</dbReference>
<dbReference type="PANTHER" id="PTHR33281">
    <property type="entry name" value="UPF0187 PROTEIN YNEE"/>
    <property type="match status" value="1"/>
</dbReference>
<accession>E1ZKK5</accession>
<comment type="subcellular location">
    <subcellularLocation>
        <location evidence="1">Cell membrane</location>
        <topology evidence="1">Multi-pass membrane protein</topology>
    </subcellularLocation>
</comment>
<keyword evidence="5" id="KW-1133">Transmembrane helix</keyword>
<dbReference type="GO" id="GO:0005254">
    <property type="term" value="F:chloride channel activity"/>
    <property type="evidence" value="ECO:0007669"/>
    <property type="project" value="InterPro"/>
</dbReference>
<evidence type="ECO:0000256" key="2">
    <source>
        <dbReference type="ARBA" id="ARBA00022448"/>
    </source>
</evidence>
<dbReference type="GeneID" id="17353255"/>
<dbReference type="Proteomes" id="UP000008141">
    <property type="component" value="Unassembled WGS sequence"/>
</dbReference>
<proteinExistence type="predicted"/>
<dbReference type="InParanoid" id="E1ZKK5"/>
<keyword evidence="7" id="KW-0472">Membrane</keyword>
<gene>
    <name evidence="8" type="ORF">CHLNCDRAFT_58489</name>
</gene>
<keyword evidence="4" id="KW-0812">Transmembrane</keyword>
<reference evidence="8 9" key="1">
    <citation type="journal article" date="2010" name="Plant Cell">
        <title>The Chlorella variabilis NC64A genome reveals adaptation to photosymbiosis, coevolution with viruses, and cryptic sex.</title>
        <authorList>
            <person name="Blanc G."/>
            <person name="Duncan G."/>
            <person name="Agarkova I."/>
            <person name="Borodovsky M."/>
            <person name="Gurnon J."/>
            <person name="Kuo A."/>
            <person name="Lindquist E."/>
            <person name="Lucas S."/>
            <person name="Pangilinan J."/>
            <person name="Polle J."/>
            <person name="Salamov A."/>
            <person name="Terry A."/>
            <person name="Yamada T."/>
            <person name="Dunigan D.D."/>
            <person name="Grigoriev I.V."/>
            <person name="Claverie J.M."/>
            <person name="Van Etten J.L."/>
        </authorList>
    </citation>
    <scope>NUCLEOTIDE SEQUENCE [LARGE SCALE GENOMIC DNA]</scope>
    <source>
        <strain evidence="8 9">NC64A</strain>
    </source>
</reference>
<evidence type="ECO:0000256" key="1">
    <source>
        <dbReference type="ARBA" id="ARBA00004651"/>
    </source>
</evidence>
<dbReference type="EMBL" id="GL433850">
    <property type="protein sequence ID" value="EFN53709.1"/>
    <property type="molecule type" value="Genomic_DNA"/>
</dbReference>
<keyword evidence="2" id="KW-0813">Transport</keyword>
<evidence type="ECO:0000313" key="8">
    <source>
        <dbReference type="EMBL" id="EFN53709.1"/>
    </source>
</evidence>
<dbReference type="OrthoDB" id="1368at2759"/>
<keyword evidence="9" id="KW-1185">Reference proteome</keyword>
<evidence type="ECO:0000256" key="4">
    <source>
        <dbReference type="ARBA" id="ARBA00022692"/>
    </source>
</evidence>
<dbReference type="eggNOG" id="ENOG502QSQE">
    <property type="taxonomic scope" value="Eukaryota"/>
</dbReference>
<dbReference type="InterPro" id="IPR044669">
    <property type="entry name" value="YneE/VCCN1/2-like"/>
</dbReference>
<evidence type="ECO:0000256" key="3">
    <source>
        <dbReference type="ARBA" id="ARBA00022475"/>
    </source>
</evidence>
<dbReference type="RefSeq" id="XP_005845811.1">
    <property type="nucleotide sequence ID" value="XM_005845749.1"/>
</dbReference>
<keyword evidence="6" id="KW-0406">Ion transport</keyword>
<sequence>MGAAAPPSAALARPAAGQRPLAAQLRQRQPGLAALTQRHHAAACRCNRCGRGVALRTSAVANTDKREQPHPYFTDEWKEYNRQFQRPVFDFERWKTHRSSSRYLRHVLGMGDSKIVQGLAKPLAYVMTLATGVALYHTLAEAGYLTDVPDLKATNAPFGLTSFALSLLLVFRTNTSYQRWDEARKMWGSMVNRSRDFTRQALGYVPYSQPELRSMLVRWSIAYPRALMCHLRPGENIEEEVKDILKPEEVKALAASTHRPNYCMQVLTACIKQAQLPAAVTSNRDSYGAVPAGAAYRMDENLTVYSDVTGGCERILRTPVPLSYTRHTSRFMMIWLTLLPFTLWDNCGWAMLPITFIVSFLLLGIEEIGVSIEEPFTILPLETIARTIEANLRELEATHGPATLGKAPEGAMNATELLYEVIPSAAPADTVNANSNGAQIAVKA</sequence>
<evidence type="ECO:0000256" key="7">
    <source>
        <dbReference type="ARBA" id="ARBA00023136"/>
    </source>
</evidence>
<evidence type="ECO:0000256" key="5">
    <source>
        <dbReference type="ARBA" id="ARBA00022989"/>
    </source>
</evidence>
<protein>
    <submittedName>
        <fullName evidence="8">Uncharacterized protein</fullName>
    </submittedName>
</protein>
<keyword evidence="3" id="KW-1003">Cell membrane</keyword>
<dbReference type="PANTHER" id="PTHR33281:SF19">
    <property type="entry name" value="VOLTAGE-DEPENDENT ANION CHANNEL-FORMING PROTEIN YNEE"/>
    <property type="match status" value="1"/>
</dbReference>
<dbReference type="GO" id="GO:0005886">
    <property type="term" value="C:plasma membrane"/>
    <property type="evidence" value="ECO:0007669"/>
    <property type="project" value="UniProtKB-SubCell"/>
</dbReference>
<dbReference type="KEGG" id="cvr:CHLNCDRAFT_58489"/>
<evidence type="ECO:0000313" key="9">
    <source>
        <dbReference type="Proteomes" id="UP000008141"/>
    </source>
</evidence>
<dbReference type="OMA" id="RFLMAWL"/>
<dbReference type="FunCoup" id="E1ZKK5">
    <property type="interactions" value="100"/>
</dbReference>
<name>E1ZKK5_CHLVA</name>